<dbReference type="InterPro" id="IPR038664">
    <property type="entry name" value="Gar1/Naf1_Cbf5-bd_sf"/>
</dbReference>
<dbReference type="AlphaFoldDB" id="A0A7I8VRH0"/>
<keyword evidence="6 7" id="KW-0539">Nucleus</keyword>
<feature type="compositionally biased region" description="Acidic residues" evidence="8">
    <location>
        <begin position="62"/>
        <end position="76"/>
    </location>
</feature>
<dbReference type="GO" id="GO:0043489">
    <property type="term" value="P:RNA stabilization"/>
    <property type="evidence" value="ECO:0007669"/>
    <property type="project" value="UniProtKB-ARBA"/>
</dbReference>
<feature type="compositionally biased region" description="Basic and acidic residues" evidence="8">
    <location>
        <begin position="245"/>
        <end position="257"/>
    </location>
</feature>
<dbReference type="OrthoDB" id="21550at2759"/>
<comment type="subunit">
    <text evidence="7">Component of the small nucleolar ribonucleoprotein particles containing H/ACA-type snoRNAs (H/ACA snoRNPs).</text>
</comment>
<keyword evidence="2 7" id="KW-0690">Ribosome biogenesis</keyword>
<dbReference type="GO" id="GO:0001522">
    <property type="term" value="P:pseudouridine synthesis"/>
    <property type="evidence" value="ECO:0007669"/>
    <property type="project" value="InterPro"/>
</dbReference>
<dbReference type="FunFam" id="2.40.10.230:FF:000002">
    <property type="entry name" value="H/ACA ribonucleoprotein complex non-core subunit NAF1"/>
    <property type="match status" value="1"/>
</dbReference>
<evidence type="ECO:0000256" key="5">
    <source>
        <dbReference type="ARBA" id="ARBA00022884"/>
    </source>
</evidence>
<feature type="compositionally biased region" description="Low complexity" evidence="8">
    <location>
        <begin position="21"/>
        <end position="30"/>
    </location>
</feature>
<dbReference type="InterPro" id="IPR040309">
    <property type="entry name" value="Naf1"/>
</dbReference>
<evidence type="ECO:0000256" key="4">
    <source>
        <dbReference type="ARBA" id="ARBA00022553"/>
    </source>
</evidence>
<name>A0A7I8VRH0_9ANNE</name>
<comment type="subcellular location">
    <subcellularLocation>
        <location evidence="7">Nucleus</location>
        <location evidence="7">Nucleolus</location>
    </subcellularLocation>
</comment>
<evidence type="ECO:0000256" key="2">
    <source>
        <dbReference type="ARBA" id="ARBA00022517"/>
    </source>
</evidence>
<keyword evidence="3 7" id="KW-0698">rRNA processing</keyword>
<dbReference type="PANTHER" id="PTHR31633:SF1">
    <property type="entry name" value="H_ACA RIBONUCLEOPROTEIN COMPLEX NON-CORE SUBUNIT NAF1"/>
    <property type="match status" value="1"/>
</dbReference>
<dbReference type="Proteomes" id="UP000549394">
    <property type="component" value="Unassembled WGS sequence"/>
</dbReference>
<feature type="compositionally biased region" description="Basic and acidic residues" evidence="8">
    <location>
        <begin position="268"/>
        <end position="295"/>
    </location>
</feature>
<sequence>MANKPEGLKNNASDEAEFLFDSSDSCSPEVSSDEGLPPIPTAKLPKPTKVTAKPNLNLVPYDESDSSSDDESNDENEITHSKLDKLMSEELDSDGPPTTAGELTLADLPAIEELQITEAPENMKVLGKISSIVDVLVVVCAEKNSPALDMETVLFLDKDRPLGSIFETFGPVMQPFYLIRFNTNEEVIEKNIKVNDTIYYAPKDESFTKYVFVNDLMKQKGSDASWKDNNEPPVEALEFSDDEQEAKAKHGHKTESKLKKKTKKREVKRKEKPIPKEASPKKPWWENIETPKEDSGPLPACPPIPSTSQTSETVSLPVIIDERFVQQ</sequence>
<evidence type="ECO:0000256" key="3">
    <source>
        <dbReference type="ARBA" id="ARBA00022552"/>
    </source>
</evidence>
<keyword evidence="4" id="KW-0597">Phosphoprotein</keyword>
<dbReference type="GO" id="GO:0006364">
    <property type="term" value="P:rRNA processing"/>
    <property type="evidence" value="ECO:0007669"/>
    <property type="project" value="UniProtKB-KW"/>
</dbReference>
<evidence type="ECO:0000256" key="1">
    <source>
        <dbReference type="ARBA" id="ARBA00009801"/>
    </source>
</evidence>
<dbReference type="EMBL" id="CAJFCJ010000007">
    <property type="protein sequence ID" value="CAD5117943.1"/>
    <property type="molecule type" value="Genomic_DNA"/>
</dbReference>
<dbReference type="Gene3D" id="2.40.10.230">
    <property type="entry name" value="Probable tRNA pseudouridine synthase domain"/>
    <property type="match status" value="1"/>
</dbReference>
<comment type="function">
    <text evidence="7">Required for ribosome biogenesis. Part of a complex which catalyzes pseudouridylation of rRNA. This involves the isomerization of uridine such that the ribose is subsequently attached to C5, instead of the normal N1. Pseudouridine ("psi") residues may serve to stabilize the conformation of rRNAs.</text>
</comment>
<accession>A0A7I8VRH0</accession>
<reference evidence="9 10" key="1">
    <citation type="submission" date="2020-08" db="EMBL/GenBank/DDBJ databases">
        <authorList>
            <person name="Hejnol A."/>
        </authorList>
    </citation>
    <scope>NUCLEOTIDE SEQUENCE [LARGE SCALE GENOMIC DNA]</scope>
</reference>
<dbReference type="Pfam" id="PF04410">
    <property type="entry name" value="Gar1"/>
    <property type="match status" value="1"/>
</dbReference>
<dbReference type="GO" id="GO:0005730">
    <property type="term" value="C:nucleolus"/>
    <property type="evidence" value="ECO:0007669"/>
    <property type="project" value="UniProtKB-SubCell"/>
</dbReference>
<evidence type="ECO:0000313" key="10">
    <source>
        <dbReference type="Proteomes" id="UP000549394"/>
    </source>
</evidence>
<gene>
    <name evidence="9" type="ORF">DGYR_LOCUS6404</name>
</gene>
<protein>
    <recommendedName>
        <fullName evidence="7">H/ACA ribonucleoprotein complex subunit</fullName>
    </recommendedName>
</protein>
<keyword evidence="7" id="KW-0687">Ribonucleoprotein</keyword>
<feature type="region of interest" description="Disordered" evidence="8">
    <location>
        <begin position="221"/>
        <end position="315"/>
    </location>
</feature>
<keyword evidence="5 7" id="KW-0694">RNA-binding</keyword>
<dbReference type="GO" id="GO:0000493">
    <property type="term" value="P:box H/ACA snoRNP assembly"/>
    <property type="evidence" value="ECO:0007669"/>
    <property type="project" value="InterPro"/>
</dbReference>
<feature type="compositionally biased region" description="Basic residues" evidence="8">
    <location>
        <begin position="258"/>
        <end position="267"/>
    </location>
</feature>
<organism evidence="9 10">
    <name type="scientific">Dimorphilus gyrociliatus</name>
    <dbReference type="NCBI Taxonomy" id="2664684"/>
    <lineage>
        <taxon>Eukaryota</taxon>
        <taxon>Metazoa</taxon>
        <taxon>Spiralia</taxon>
        <taxon>Lophotrochozoa</taxon>
        <taxon>Annelida</taxon>
        <taxon>Polychaeta</taxon>
        <taxon>Polychaeta incertae sedis</taxon>
        <taxon>Dinophilidae</taxon>
        <taxon>Dimorphilus</taxon>
    </lineage>
</organism>
<feature type="compositionally biased region" description="Basic and acidic residues" evidence="8">
    <location>
        <begin position="221"/>
        <end position="230"/>
    </location>
</feature>
<comment type="caution">
    <text evidence="9">The sequence shown here is derived from an EMBL/GenBank/DDBJ whole genome shotgun (WGS) entry which is preliminary data.</text>
</comment>
<evidence type="ECO:0000313" key="9">
    <source>
        <dbReference type="EMBL" id="CAD5117943.1"/>
    </source>
</evidence>
<dbReference type="SUPFAM" id="SSF50447">
    <property type="entry name" value="Translation proteins"/>
    <property type="match status" value="1"/>
</dbReference>
<evidence type="ECO:0000256" key="6">
    <source>
        <dbReference type="ARBA" id="ARBA00023242"/>
    </source>
</evidence>
<dbReference type="GO" id="GO:0005732">
    <property type="term" value="C:sno(s)RNA-containing ribonucleoprotein complex"/>
    <property type="evidence" value="ECO:0007669"/>
    <property type="project" value="InterPro"/>
</dbReference>
<evidence type="ECO:0000256" key="8">
    <source>
        <dbReference type="SAM" id="MobiDB-lite"/>
    </source>
</evidence>
<keyword evidence="10" id="KW-1185">Reference proteome</keyword>
<dbReference type="InterPro" id="IPR009000">
    <property type="entry name" value="Transl_B-barrel_sf"/>
</dbReference>
<feature type="region of interest" description="Disordered" evidence="8">
    <location>
        <begin position="1"/>
        <end position="102"/>
    </location>
</feature>
<evidence type="ECO:0000256" key="7">
    <source>
        <dbReference type="RuleBase" id="RU364004"/>
    </source>
</evidence>
<dbReference type="PANTHER" id="PTHR31633">
    <property type="entry name" value="H/ACA RIBONUCLEOPROTEIN COMPLEX NON-CORE SUBUNIT NAF1"/>
    <property type="match status" value="1"/>
</dbReference>
<proteinExistence type="inferred from homology"/>
<dbReference type="GO" id="GO:0003723">
    <property type="term" value="F:RNA binding"/>
    <property type="evidence" value="ECO:0007669"/>
    <property type="project" value="UniProtKB-KW"/>
</dbReference>
<comment type="similarity">
    <text evidence="1">Belongs to the NAF1 family.</text>
</comment>
<feature type="compositionally biased region" description="Basic and acidic residues" evidence="8">
    <location>
        <begin position="77"/>
        <end position="88"/>
    </location>
</feature>
<comment type="similarity">
    <text evidence="7">Belongs to the GAR1 family.</text>
</comment>
<dbReference type="InterPro" id="IPR007504">
    <property type="entry name" value="H/ACA_rnp_Gar1/Naf1"/>
</dbReference>